<dbReference type="Ensembl" id="ENSOMYT00000020542.2">
    <property type="protein sequence ID" value="ENSOMYP00000018688.2"/>
    <property type="gene ID" value="ENSOMYG00000009083.2"/>
</dbReference>
<evidence type="ECO:0000313" key="6">
    <source>
        <dbReference type="Proteomes" id="UP000193380"/>
    </source>
</evidence>
<dbReference type="GO" id="GO:0008083">
    <property type="term" value="F:growth factor activity"/>
    <property type="evidence" value="ECO:0007669"/>
    <property type="project" value="InterPro"/>
</dbReference>
<name>A0A060WG13_ONCMY</name>
<dbReference type="KEGG" id="omy:110491648"/>
<dbReference type="InterPro" id="IPR008996">
    <property type="entry name" value="IL1/FGF"/>
</dbReference>
<dbReference type="STRING" id="8022.A0A060WG13"/>
<organism evidence="4 6">
    <name type="scientific">Oncorhynchus mykiss</name>
    <name type="common">Rainbow trout</name>
    <name type="synonym">Salmo gairdneri</name>
    <dbReference type="NCBI Taxonomy" id="8022"/>
    <lineage>
        <taxon>Eukaryota</taxon>
        <taxon>Metazoa</taxon>
        <taxon>Chordata</taxon>
        <taxon>Craniata</taxon>
        <taxon>Vertebrata</taxon>
        <taxon>Euteleostomi</taxon>
        <taxon>Actinopterygii</taxon>
        <taxon>Neopterygii</taxon>
        <taxon>Teleostei</taxon>
        <taxon>Protacanthopterygii</taxon>
        <taxon>Salmoniformes</taxon>
        <taxon>Salmonidae</taxon>
        <taxon>Salmoninae</taxon>
        <taxon>Oncorhynchus</taxon>
    </lineage>
</organism>
<evidence type="ECO:0000256" key="1">
    <source>
        <dbReference type="ARBA" id="ARBA00007936"/>
    </source>
</evidence>
<reference evidence="4" key="2">
    <citation type="submission" date="2014-03" db="EMBL/GenBank/DDBJ databases">
        <authorList>
            <person name="Genoscope - CEA"/>
        </authorList>
    </citation>
    <scope>NUCLEOTIDE SEQUENCE</scope>
</reference>
<gene>
    <name evidence="5" type="primary">fgf21</name>
    <name evidence="4" type="ORF">GSONMT00074706001</name>
</gene>
<dbReference type="GeneTree" id="ENSGT00940000167425"/>
<dbReference type="Proteomes" id="UP000193380">
    <property type="component" value="Unassembled WGS sequence"/>
</dbReference>
<dbReference type="OrthoDB" id="5987799at2759"/>
<feature type="chain" id="PRO_5044513436" description="Fibroblast growth factor" evidence="2">
    <location>
        <begin position="24"/>
        <end position="206"/>
    </location>
</feature>
<feature type="region of interest" description="Disordered" evidence="3">
    <location>
        <begin position="170"/>
        <end position="206"/>
    </location>
</feature>
<reference evidence="5 7" key="3">
    <citation type="submission" date="2020-07" db="EMBL/GenBank/DDBJ databases">
        <title>A long reads based de novo assembly of the rainbow trout Arlee double haploid line genome.</title>
        <authorList>
            <person name="Gao G."/>
            <person name="Palti Y."/>
        </authorList>
    </citation>
    <scope>NUCLEOTIDE SEQUENCE [LARGE SCALE GENOMIC DNA]</scope>
</reference>
<evidence type="ECO:0000313" key="5">
    <source>
        <dbReference type="Ensembl" id="ENSOMYP00000018688.2"/>
    </source>
</evidence>
<comment type="similarity">
    <text evidence="1 2">Belongs to the heparin-binding growth factors family.</text>
</comment>
<reference evidence="5" key="4">
    <citation type="submission" date="2025-05" db="UniProtKB">
        <authorList>
            <consortium name="Ensembl"/>
        </authorList>
    </citation>
    <scope>IDENTIFICATION</scope>
</reference>
<dbReference type="CDD" id="cd23310">
    <property type="entry name" value="beta-trefoil_FGF19-like"/>
    <property type="match status" value="1"/>
</dbReference>
<dbReference type="AlphaFoldDB" id="A0A060WG13"/>
<accession>A0A8C7P7U9</accession>
<evidence type="ECO:0000313" key="7">
    <source>
        <dbReference type="Proteomes" id="UP000694395"/>
    </source>
</evidence>
<accession>A0A060WG13</accession>
<dbReference type="GeneID" id="110491648"/>
<dbReference type="Gene3D" id="2.80.10.50">
    <property type="match status" value="1"/>
</dbReference>
<feature type="signal peptide" evidence="2">
    <location>
        <begin position="1"/>
        <end position="23"/>
    </location>
</feature>
<sequence length="206" mass="23054">MSLCAHISLFSCSLLGLLSLSISSYIPDSNPLLLFNDQVRERHLYTDNQRKELFLEMTPDGKVTGSPAQTSHSVLEMRSVREGETVIKGVSSSLFLCVDSIGQLRGQSHYTEADCTFRELLLADGYSRFFSSHHKLYVSLTSKGSTPQHGLPFHRFLPLRNILVSRSMTNTAENQQQNQQQLDLDSDNPFGRGLTGVVSPQFSRDK</sequence>
<reference evidence="4" key="1">
    <citation type="journal article" date="2014" name="Nat. Commun.">
        <title>The rainbow trout genome provides novel insights into evolution after whole-genome duplication in vertebrates.</title>
        <authorList>
            <person name="Berthelot C."/>
            <person name="Brunet F."/>
            <person name="Chalopin D."/>
            <person name="Juanchich A."/>
            <person name="Bernard M."/>
            <person name="Noel B."/>
            <person name="Bento P."/>
            <person name="Da Silva C."/>
            <person name="Labadie K."/>
            <person name="Alberti A."/>
            <person name="Aury J.M."/>
            <person name="Louis A."/>
            <person name="Dehais P."/>
            <person name="Bardou P."/>
            <person name="Montfort J."/>
            <person name="Klopp C."/>
            <person name="Cabau C."/>
            <person name="Gaspin C."/>
            <person name="Thorgaard G.H."/>
            <person name="Boussaha M."/>
            <person name="Quillet E."/>
            <person name="Guyomard R."/>
            <person name="Galiana D."/>
            <person name="Bobe J."/>
            <person name="Volff J.N."/>
            <person name="Genet C."/>
            <person name="Wincker P."/>
            <person name="Jaillon O."/>
            <person name="Roest Crollius H."/>
            <person name="Guiguen Y."/>
        </authorList>
    </citation>
    <scope>NUCLEOTIDE SEQUENCE [LARGE SCALE GENOMIC DNA]</scope>
</reference>
<feature type="compositionally biased region" description="Low complexity" evidence="3">
    <location>
        <begin position="174"/>
        <end position="183"/>
    </location>
</feature>
<evidence type="ECO:0000313" key="4">
    <source>
        <dbReference type="EMBL" id="CDQ66092.1"/>
    </source>
</evidence>
<dbReference type="Proteomes" id="UP000694395">
    <property type="component" value="Chromosome 16"/>
</dbReference>
<dbReference type="PANTHER" id="PTHR11486">
    <property type="entry name" value="FIBROBLAST GROWTH FACTOR"/>
    <property type="match status" value="1"/>
</dbReference>
<dbReference type="CTD" id="26291"/>
<keyword evidence="7" id="KW-1185">Reference proteome</keyword>
<dbReference type="RefSeq" id="XP_021420927.1">
    <property type="nucleotide sequence ID" value="XM_021565252.2"/>
</dbReference>
<dbReference type="InterPro" id="IPR002209">
    <property type="entry name" value="Fibroblast_GF_fam"/>
</dbReference>
<dbReference type="Pfam" id="PF00167">
    <property type="entry name" value="FGF"/>
    <property type="match status" value="1"/>
</dbReference>
<evidence type="ECO:0000256" key="2">
    <source>
        <dbReference type="RuleBase" id="RU049442"/>
    </source>
</evidence>
<proteinExistence type="inferred from homology"/>
<dbReference type="EMBL" id="FR904529">
    <property type="protein sequence ID" value="CDQ66092.1"/>
    <property type="molecule type" value="Genomic_DNA"/>
</dbReference>
<dbReference type="SMR" id="A0A060WG13"/>
<dbReference type="PROSITE" id="PS00247">
    <property type="entry name" value="HBGF_FGF"/>
    <property type="match status" value="1"/>
</dbReference>
<keyword evidence="2" id="KW-0732">Signal</keyword>
<dbReference type="SMART" id="SM00442">
    <property type="entry name" value="FGF"/>
    <property type="match status" value="1"/>
</dbReference>
<evidence type="ECO:0000256" key="3">
    <source>
        <dbReference type="SAM" id="MobiDB-lite"/>
    </source>
</evidence>
<protein>
    <recommendedName>
        <fullName evidence="2">Fibroblast growth factor</fullName>
        <shortName evidence="2">FGF</shortName>
    </recommendedName>
</protein>
<dbReference type="PaxDb" id="8022-A0A060WG13"/>
<dbReference type="SUPFAM" id="SSF50353">
    <property type="entry name" value="Cytokine"/>
    <property type="match status" value="1"/>
</dbReference>